<dbReference type="Proteomes" id="UP000886657">
    <property type="component" value="Unassembled WGS sequence"/>
</dbReference>
<evidence type="ECO:0000256" key="1">
    <source>
        <dbReference type="ARBA" id="ARBA00022553"/>
    </source>
</evidence>
<sequence length="120" mass="13121">MGHCILTVDDSSTMRQMITFTLKGANFEVVEAGDGVEALEVAKGKKLSLIITDVNMPRMDGITLVQRLRALPEFKFTPILVLTTESDASMKQKGKEAGATGWIVKPFSPEKLLDVVNKVI</sequence>
<protein>
    <submittedName>
        <fullName evidence="4">Response regulator</fullName>
    </submittedName>
</protein>
<evidence type="ECO:0000313" key="5">
    <source>
        <dbReference type="Proteomes" id="UP000886657"/>
    </source>
</evidence>
<dbReference type="CDD" id="cd17562">
    <property type="entry name" value="REC_CheY4-like"/>
    <property type="match status" value="1"/>
</dbReference>
<name>A0A9D7SFN0_9BACT</name>
<keyword evidence="1 2" id="KW-0597">Phosphoprotein</keyword>
<dbReference type="SMART" id="SM00448">
    <property type="entry name" value="REC"/>
    <property type="match status" value="1"/>
</dbReference>
<feature type="domain" description="Response regulatory" evidence="3">
    <location>
        <begin position="4"/>
        <end position="120"/>
    </location>
</feature>
<comment type="caution">
    <text evidence="4">The sequence shown here is derived from an EMBL/GenBank/DDBJ whole genome shotgun (WGS) entry which is preliminary data.</text>
</comment>
<dbReference type="PANTHER" id="PTHR44591:SF25">
    <property type="entry name" value="CHEMOTAXIS TWO-COMPONENT RESPONSE REGULATOR"/>
    <property type="match status" value="1"/>
</dbReference>
<dbReference type="Pfam" id="PF00072">
    <property type="entry name" value="Response_reg"/>
    <property type="match status" value="1"/>
</dbReference>
<dbReference type="AlphaFoldDB" id="A0A9D7SFN0"/>
<dbReference type="EMBL" id="JADKIO010000006">
    <property type="protein sequence ID" value="MBK9796525.1"/>
    <property type="molecule type" value="Genomic_DNA"/>
</dbReference>
<dbReference type="PROSITE" id="PS50110">
    <property type="entry name" value="RESPONSE_REGULATORY"/>
    <property type="match status" value="1"/>
</dbReference>
<proteinExistence type="predicted"/>
<dbReference type="Gene3D" id="3.40.50.2300">
    <property type="match status" value="1"/>
</dbReference>
<gene>
    <name evidence="4" type="ORF">IPP58_08490</name>
</gene>
<evidence type="ECO:0000256" key="2">
    <source>
        <dbReference type="PROSITE-ProRule" id="PRU00169"/>
    </source>
</evidence>
<dbReference type="SUPFAM" id="SSF52172">
    <property type="entry name" value="CheY-like"/>
    <property type="match status" value="1"/>
</dbReference>
<accession>A0A9D7SFN0</accession>
<evidence type="ECO:0000259" key="3">
    <source>
        <dbReference type="PROSITE" id="PS50110"/>
    </source>
</evidence>
<feature type="modified residue" description="4-aspartylphosphate" evidence="2">
    <location>
        <position position="53"/>
    </location>
</feature>
<evidence type="ECO:0000313" key="4">
    <source>
        <dbReference type="EMBL" id="MBK9796525.1"/>
    </source>
</evidence>
<organism evidence="4 5">
    <name type="scientific">Candidatus Geothrix skivensis</name>
    <dbReference type="NCBI Taxonomy" id="2954439"/>
    <lineage>
        <taxon>Bacteria</taxon>
        <taxon>Pseudomonadati</taxon>
        <taxon>Acidobacteriota</taxon>
        <taxon>Holophagae</taxon>
        <taxon>Holophagales</taxon>
        <taxon>Holophagaceae</taxon>
        <taxon>Geothrix</taxon>
    </lineage>
</organism>
<dbReference type="GO" id="GO:0000160">
    <property type="term" value="P:phosphorelay signal transduction system"/>
    <property type="evidence" value="ECO:0007669"/>
    <property type="project" value="InterPro"/>
</dbReference>
<dbReference type="InterPro" id="IPR050595">
    <property type="entry name" value="Bact_response_regulator"/>
</dbReference>
<dbReference type="InterPro" id="IPR011006">
    <property type="entry name" value="CheY-like_superfamily"/>
</dbReference>
<dbReference type="PANTHER" id="PTHR44591">
    <property type="entry name" value="STRESS RESPONSE REGULATOR PROTEIN 1"/>
    <property type="match status" value="1"/>
</dbReference>
<dbReference type="InterPro" id="IPR001789">
    <property type="entry name" value="Sig_transdc_resp-reg_receiver"/>
</dbReference>
<reference evidence="4" key="1">
    <citation type="submission" date="2020-10" db="EMBL/GenBank/DDBJ databases">
        <title>Connecting structure to function with the recovery of over 1000 high-quality activated sludge metagenome-assembled genomes encoding full-length rRNA genes using long-read sequencing.</title>
        <authorList>
            <person name="Singleton C.M."/>
            <person name="Petriglieri F."/>
            <person name="Kristensen J.M."/>
            <person name="Kirkegaard R.H."/>
            <person name="Michaelsen T.Y."/>
            <person name="Andersen M.H."/>
            <person name="Karst S.M."/>
            <person name="Dueholm M.S."/>
            <person name="Nielsen P.H."/>
            <person name="Albertsen M."/>
        </authorList>
    </citation>
    <scope>NUCLEOTIDE SEQUENCE</scope>
    <source>
        <strain evidence="4">Skiv_18-Q3-R9-52_MAXAC.067</strain>
    </source>
</reference>